<organism evidence="2 3">
    <name type="scientific">Coniella lustricola</name>
    <dbReference type="NCBI Taxonomy" id="2025994"/>
    <lineage>
        <taxon>Eukaryota</taxon>
        <taxon>Fungi</taxon>
        <taxon>Dikarya</taxon>
        <taxon>Ascomycota</taxon>
        <taxon>Pezizomycotina</taxon>
        <taxon>Sordariomycetes</taxon>
        <taxon>Sordariomycetidae</taxon>
        <taxon>Diaporthales</taxon>
        <taxon>Schizoparmaceae</taxon>
        <taxon>Coniella</taxon>
    </lineage>
</organism>
<feature type="transmembrane region" description="Helical" evidence="1">
    <location>
        <begin position="36"/>
        <end position="57"/>
    </location>
</feature>
<keyword evidence="3" id="KW-1185">Reference proteome</keyword>
<dbReference type="AlphaFoldDB" id="A0A2T3AJZ1"/>
<keyword evidence="1" id="KW-0472">Membrane</keyword>
<protein>
    <submittedName>
        <fullName evidence="2">Uncharacterized protein</fullName>
    </submittedName>
</protein>
<keyword evidence="1" id="KW-1133">Transmembrane helix</keyword>
<reference evidence="2 3" key="1">
    <citation type="journal article" date="2018" name="Mycol. Prog.">
        <title>Coniella lustricola, a new species from submerged detritus.</title>
        <authorList>
            <person name="Raudabaugh D.B."/>
            <person name="Iturriaga T."/>
            <person name="Carver A."/>
            <person name="Mondo S."/>
            <person name="Pangilinan J."/>
            <person name="Lipzen A."/>
            <person name="He G."/>
            <person name="Amirebrahimi M."/>
            <person name="Grigoriev I.V."/>
            <person name="Miller A.N."/>
        </authorList>
    </citation>
    <scope>NUCLEOTIDE SEQUENCE [LARGE SCALE GENOMIC DNA]</scope>
    <source>
        <strain evidence="2 3">B22-T-1</strain>
    </source>
</reference>
<dbReference type="Proteomes" id="UP000241462">
    <property type="component" value="Unassembled WGS sequence"/>
</dbReference>
<feature type="transmembrane region" description="Helical" evidence="1">
    <location>
        <begin position="6"/>
        <end position="29"/>
    </location>
</feature>
<evidence type="ECO:0000313" key="3">
    <source>
        <dbReference type="Proteomes" id="UP000241462"/>
    </source>
</evidence>
<sequence>MLHGSGAVFGSGFLSLVSLVLWLISYYCCTWTWKGIFILSICFFNTCIYIECINYFGLVLSAVSFEFCVKSLKSICVV</sequence>
<dbReference type="InParanoid" id="A0A2T3AJZ1"/>
<proteinExistence type="predicted"/>
<name>A0A2T3AJZ1_9PEZI</name>
<gene>
    <name evidence="2" type="ORF">BD289DRAFT_284099</name>
</gene>
<dbReference type="EMBL" id="KZ678380">
    <property type="protein sequence ID" value="PSS00921.1"/>
    <property type="molecule type" value="Genomic_DNA"/>
</dbReference>
<evidence type="ECO:0000313" key="2">
    <source>
        <dbReference type="EMBL" id="PSS00921.1"/>
    </source>
</evidence>
<evidence type="ECO:0000256" key="1">
    <source>
        <dbReference type="SAM" id="Phobius"/>
    </source>
</evidence>
<keyword evidence="1" id="KW-0812">Transmembrane</keyword>
<accession>A0A2T3AJZ1</accession>